<evidence type="ECO:0000256" key="1">
    <source>
        <dbReference type="SAM" id="Phobius"/>
    </source>
</evidence>
<dbReference type="InterPro" id="IPR055437">
    <property type="entry name" value="TMEM131L_Ig_5"/>
</dbReference>
<evidence type="ECO:0000259" key="4">
    <source>
        <dbReference type="Pfam" id="PF24501"/>
    </source>
</evidence>
<evidence type="ECO:0000259" key="3">
    <source>
        <dbReference type="Pfam" id="PF24499"/>
    </source>
</evidence>
<proteinExistence type="predicted"/>
<dbReference type="InterPro" id="IPR055436">
    <property type="entry name" value="Ig_TMEM131L_4"/>
</dbReference>
<feature type="domain" description="TMEM131L fifth Ig-like" evidence="4">
    <location>
        <begin position="754"/>
        <end position="815"/>
    </location>
</feature>
<evidence type="ECO:0000259" key="2">
    <source>
        <dbReference type="Pfam" id="PF24495"/>
    </source>
</evidence>
<dbReference type="GO" id="GO:0016020">
    <property type="term" value="C:membrane"/>
    <property type="evidence" value="ECO:0007669"/>
    <property type="project" value="TreeGrafter"/>
</dbReference>
<name>A0A0N4VEE0_ENTVE</name>
<reference evidence="5" key="1">
    <citation type="submission" date="2017-02" db="UniProtKB">
        <authorList>
            <consortium name="WormBaseParasite"/>
        </authorList>
    </citation>
    <scope>IDENTIFICATION</scope>
</reference>
<dbReference type="PANTHER" id="PTHR22050">
    <property type="entry name" value="RW1 PROTEIN HOMOLOG"/>
    <property type="match status" value="1"/>
</dbReference>
<dbReference type="Pfam" id="PF24499">
    <property type="entry name" value="Ig_TMEM131L_4"/>
    <property type="match status" value="1"/>
</dbReference>
<protein>
    <submittedName>
        <fullName evidence="5">TMEM131_like domain-containing protein</fullName>
    </submittedName>
</protein>
<accession>A0A0N4VEE0</accession>
<keyword evidence="1" id="KW-1133">Transmembrane helix</keyword>
<sequence>LSNIDHYSFSSCKSLFTLRALGVPHQQKVFVKNPTASTVRFDAISGSTIHFHCSFPEHKVIFRTRSRIHFKLRGIGSGNPYRLRPLVGARVPLNGTFVSAVRLYNPHSTTLHVKEMYTSGGDVHLELPDTAPDKVHDSSLWEIAPYQTKVIMNAKVLAARERNATAYIKIKTALKKRRNVTGSEGMIRIMEEKSEDTLIVPVEVLIKRGLFSTSDILDFGLVRIGERSGQLMLEVVSTLEKGLEIESLYVAEKGTDDPSGIYMEFASKPPIAVKCGARQQPGLPFVVYEITAFSAKGKITAESRSGNYNISVPYVLNCVKKLSHFVTLKNTLPFGVTVWNVTVDDRVTLLPGESRPAFWLRYLKKQPDGFTAYVTLRTNVTTFHVPLSVHNVYFTLNTHSAAIISFVYPRITFQLYSTFKRNMHVLRISTLSRDPRMHFEVLDGDQTPILKSNQVSYLGRAQFRPNATCGENNCYLGINLNSGEGQWFTYGMKLPQNLAEIDTYLYKRLRKRWFAMRAQGRHIINETIIVDTNEHIPIPVTGELIWPRLLTRSVVHFPLTAVGNFTIMNLTLQNPASTSVVVQLLPLVIYPDADNLVEFFRDNLDSPLTEPIEMNETLMFSLRDTELFTLKSDSPVPMLREQLQEICRELRFTLSMLLRPGMKVRIRVGFLPNDYTLRSSLLLIRNNLTVIEPVVLYGKGSRVDMQVDGQSARSGKPLTFEILKHHLADCHNPKRLVHKLNTTLTVKRSFTVVNTGEVTFTVVNMSINYIPCENRGFRILNCHPFRLAPNETYILDIAYTPDFLMTWNEAALQFFMHMNSTSWMFLLGASIPFDMLAKCHSALPRPNVEWLIYYFSCNFSRGTLCLCFLASVCVWAWSYLEGERAVEEAIRQQYAQAPKVFDLNAVEANVKAKNDNPEIPRQQYTLTYSDDANFFSKLFWEAAQGVLWLFSKFWWFHRVKVSFLILLIVPLHAVFI</sequence>
<organism evidence="5">
    <name type="scientific">Enterobius vermicularis</name>
    <name type="common">Human pinworm</name>
    <dbReference type="NCBI Taxonomy" id="51028"/>
    <lineage>
        <taxon>Eukaryota</taxon>
        <taxon>Metazoa</taxon>
        <taxon>Ecdysozoa</taxon>
        <taxon>Nematoda</taxon>
        <taxon>Chromadorea</taxon>
        <taxon>Rhabditida</taxon>
        <taxon>Spirurina</taxon>
        <taxon>Oxyuridomorpha</taxon>
        <taxon>Oxyuroidea</taxon>
        <taxon>Oxyuridae</taxon>
        <taxon>Enterobius</taxon>
    </lineage>
</organism>
<dbReference type="PANTHER" id="PTHR22050:SF0">
    <property type="entry name" value="TRANSMEMBRANE PROTEIN 131 HOMOLOG"/>
    <property type="match status" value="1"/>
</dbReference>
<dbReference type="Pfam" id="PF24495">
    <property type="entry name" value="Ig_TMEM131_2"/>
    <property type="match status" value="1"/>
</dbReference>
<evidence type="ECO:0000313" key="5">
    <source>
        <dbReference type="WBParaSite" id="EVEC_0000904901-mRNA-1"/>
    </source>
</evidence>
<keyword evidence="1" id="KW-0472">Membrane</keyword>
<dbReference type="Pfam" id="PF24501">
    <property type="entry name" value="Ig_TMEM131L_5"/>
    <property type="match status" value="1"/>
</dbReference>
<feature type="domain" description="TMEM131 second Ig-like" evidence="2">
    <location>
        <begin position="80"/>
        <end position="171"/>
    </location>
</feature>
<dbReference type="InterPro" id="IPR039877">
    <property type="entry name" value="TMEM131-like"/>
</dbReference>
<feature type="domain" description="TMEM131L fourth Ig-like" evidence="3">
    <location>
        <begin position="555"/>
        <end position="700"/>
    </location>
</feature>
<dbReference type="WBParaSite" id="EVEC_0000904901-mRNA-1">
    <property type="protein sequence ID" value="EVEC_0000904901-mRNA-1"/>
    <property type="gene ID" value="EVEC_0000904901"/>
</dbReference>
<feature type="transmembrane region" description="Helical" evidence="1">
    <location>
        <begin position="955"/>
        <end position="975"/>
    </location>
</feature>
<keyword evidence="1" id="KW-0812">Transmembrane</keyword>
<dbReference type="AlphaFoldDB" id="A0A0N4VEE0"/>
<dbReference type="InterPro" id="IPR056311">
    <property type="entry name" value="TMEM131_Ig_2"/>
</dbReference>